<name>A0ABQ1IFT9_9PROT</name>
<dbReference type="PANTHER" id="PTHR30336:SF4">
    <property type="entry name" value="ENVELOPE BIOGENESIS FACTOR ELYC"/>
    <property type="match status" value="1"/>
</dbReference>
<gene>
    <name evidence="3" type="ORF">GCM10011505_21030</name>
</gene>
<feature type="transmembrane region" description="Helical" evidence="1">
    <location>
        <begin position="12"/>
        <end position="33"/>
    </location>
</feature>
<dbReference type="InterPro" id="IPR014729">
    <property type="entry name" value="Rossmann-like_a/b/a_fold"/>
</dbReference>
<evidence type="ECO:0000313" key="3">
    <source>
        <dbReference type="EMBL" id="GGB39245.1"/>
    </source>
</evidence>
<keyword evidence="4" id="KW-1185">Reference proteome</keyword>
<evidence type="ECO:0000259" key="2">
    <source>
        <dbReference type="Pfam" id="PF02698"/>
    </source>
</evidence>
<proteinExistence type="predicted"/>
<dbReference type="InterPro" id="IPR003848">
    <property type="entry name" value="DUF218"/>
</dbReference>
<comment type="caution">
    <text evidence="3">The sequence shown here is derived from an EMBL/GenBank/DDBJ whole genome shotgun (WGS) entry which is preliminary data.</text>
</comment>
<keyword evidence="1" id="KW-1133">Transmembrane helix</keyword>
<dbReference type="InterPro" id="IPR051599">
    <property type="entry name" value="Cell_Envelope_Assoc"/>
</dbReference>
<keyword evidence="1" id="KW-0812">Transmembrane</keyword>
<accession>A0ABQ1IFT9</accession>
<reference evidence="4" key="1">
    <citation type="journal article" date="2019" name="Int. J. Syst. Evol. Microbiol.">
        <title>The Global Catalogue of Microorganisms (GCM) 10K type strain sequencing project: providing services to taxonomists for standard genome sequencing and annotation.</title>
        <authorList>
            <consortium name="The Broad Institute Genomics Platform"/>
            <consortium name="The Broad Institute Genome Sequencing Center for Infectious Disease"/>
            <person name="Wu L."/>
            <person name="Ma J."/>
        </authorList>
    </citation>
    <scope>NUCLEOTIDE SEQUENCE [LARGE SCALE GENOMIC DNA]</scope>
    <source>
        <strain evidence="4">CGMCC 1.10188</strain>
    </source>
</reference>
<dbReference type="Gene3D" id="3.40.50.620">
    <property type="entry name" value="HUPs"/>
    <property type="match status" value="1"/>
</dbReference>
<dbReference type="RefSeq" id="WP_372402730.1">
    <property type="nucleotide sequence ID" value="NZ_CP121009.1"/>
</dbReference>
<organism evidence="3 4">
    <name type="scientific">Tistrella bauzanensis</name>
    <dbReference type="NCBI Taxonomy" id="657419"/>
    <lineage>
        <taxon>Bacteria</taxon>
        <taxon>Pseudomonadati</taxon>
        <taxon>Pseudomonadota</taxon>
        <taxon>Alphaproteobacteria</taxon>
        <taxon>Geminicoccales</taxon>
        <taxon>Geminicoccaceae</taxon>
        <taxon>Tistrella</taxon>
    </lineage>
</organism>
<dbReference type="Pfam" id="PF02698">
    <property type="entry name" value="DUF218"/>
    <property type="match status" value="1"/>
</dbReference>
<evidence type="ECO:0000313" key="4">
    <source>
        <dbReference type="Proteomes" id="UP000603352"/>
    </source>
</evidence>
<feature type="transmembrane region" description="Helical" evidence="1">
    <location>
        <begin position="39"/>
        <end position="62"/>
    </location>
</feature>
<dbReference type="Proteomes" id="UP000603352">
    <property type="component" value="Unassembled WGS sequence"/>
</dbReference>
<dbReference type="EMBL" id="BMDZ01000020">
    <property type="protein sequence ID" value="GGB39245.1"/>
    <property type="molecule type" value="Genomic_DNA"/>
</dbReference>
<dbReference type="PANTHER" id="PTHR30336">
    <property type="entry name" value="INNER MEMBRANE PROTEIN, PROBABLE PERMEASE"/>
    <property type="match status" value="1"/>
</dbReference>
<feature type="domain" description="DUF218" evidence="2">
    <location>
        <begin position="84"/>
        <end position="249"/>
    </location>
</feature>
<dbReference type="CDD" id="cd06259">
    <property type="entry name" value="YdcF-like"/>
    <property type="match status" value="1"/>
</dbReference>
<protein>
    <submittedName>
        <fullName evidence="3">Membrane protein</fullName>
    </submittedName>
</protein>
<keyword evidence="1" id="KW-0472">Membrane</keyword>
<sequence>MFFALSKLVGNLILPVNLTLMLVPLAALLRLFGLNRLSTVLFCIAGVLLAVMLFTPLDTWLLRPLESRFPQMDRQMVAQGDYAGIIVLGGPEDGRLTQKHGQVSFGMAGERFTETAVLARLRPDLPVVFTGGSGFYGSPEARGGPVAHRILTDLGVAEDRLIIESESRNTYQNALLSKPLVNSVSDKPWILVTSAAHMPRSYGIFTGLGWNIAAYPVDYNFMEARWGWNEYRFVDRLLLINIAAREWIGLVAYKLTGRITHWFPAPRQKM</sequence>
<evidence type="ECO:0000256" key="1">
    <source>
        <dbReference type="SAM" id="Phobius"/>
    </source>
</evidence>